<dbReference type="RefSeq" id="YP_009001046.1">
    <property type="nucleotide sequence ID" value="NC_023423.1"/>
</dbReference>
<evidence type="ECO:0000313" key="1">
    <source>
        <dbReference type="EMBL" id="AHH01711.1"/>
    </source>
</evidence>
<dbReference type="SUPFAM" id="SSF55729">
    <property type="entry name" value="Acyl-CoA N-acyltransferases (Nat)"/>
    <property type="match status" value="1"/>
</dbReference>
<evidence type="ECO:0008006" key="3">
    <source>
        <dbReference type="Google" id="ProtNLM"/>
    </source>
</evidence>
<dbReference type="InterPro" id="IPR016181">
    <property type="entry name" value="Acyl_CoA_acyltransferase"/>
</dbReference>
<accession>W5S4R7</accession>
<dbReference type="KEGG" id="vg:18266172"/>
<dbReference type="OrthoDB" id="34081at10239"/>
<evidence type="ECO:0000313" key="2">
    <source>
        <dbReference type="Proteomes" id="UP000202176"/>
    </source>
</evidence>
<protein>
    <recommendedName>
        <fullName evidence="3">N-acetyltransferase domain-containing protein</fullName>
    </recommendedName>
</protein>
<dbReference type="EMBL" id="KF740664">
    <property type="protein sequence ID" value="AHH01711.1"/>
    <property type="molecule type" value="Genomic_DNA"/>
</dbReference>
<name>W5S4R7_9VIRU</name>
<keyword evidence="2" id="KW-1185">Reference proteome</keyword>
<dbReference type="GeneID" id="18266172"/>
<organism evidence="1 2">
    <name type="scientific">Pithovirus sibericum</name>
    <dbReference type="NCBI Taxonomy" id="1450746"/>
    <lineage>
        <taxon>Viruses</taxon>
        <taxon>Pithoviruses</taxon>
        <taxon>Orthopithovirinae</taxon>
        <taxon>Alphapithovirus</taxon>
        <taxon>Alphapithovirus sibericum</taxon>
    </lineage>
</organism>
<reference evidence="1 2" key="1">
    <citation type="journal article" date="2014" name="Proc. Natl. Acad. Sci. U.S.A.">
        <title>Thirty-thousand-year-old distant relative of giant icosahedral DNA viruses with a pandoravirus morphology.</title>
        <authorList>
            <person name="Legendre M."/>
            <person name="Bartoli J."/>
            <person name="Shmakova L."/>
            <person name="Jeudy S."/>
            <person name="Labadie K."/>
            <person name="Adrait A."/>
            <person name="Lescot M."/>
            <person name="Poirot O."/>
            <person name="Bertaux L."/>
            <person name="Bruley C."/>
            <person name="Coute Y."/>
            <person name="Rivkina E."/>
            <person name="Abergel C."/>
            <person name="Claverie J.M."/>
        </authorList>
    </citation>
    <scope>NUCLEOTIDE SEQUENCE [LARGE SCALE GENOMIC DNA]</scope>
    <source>
        <strain evidence="1">P1084-T</strain>
    </source>
</reference>
<dbReference type="Proteomes" id="UP000202176">
    <property type="component" value="Segment"/>
</dbReference>
<proteinExistence type="predicted"/>
<gene>
    <name evidence="1" type="ORF">pv_144</name>
</gene>
<sequence length="250" mass="29146">MQPQQEFEFLFLKGPVDIRQLYPEMVKASPLVYSEPSEINFVIFRGNKIKVSYWEEIGWRTSEIVYTDPISKEILFRTNLPETDVLFLPVLTEFVEREKLWSPEETIQNDEWMALMVTHNIIVGYYRGFIFCDEFGRDYSSFSFLNIRPDYRGRGLCRPFAQFAYGALTEKFRVNYICLTIATQHEIGVCKCYVRAAKNLGFRVYGDDDANFPNPKEIGVEECNSGKFVFLILVTQGDILDQEMITSFSE</sequence>